<feature type="chain" id="PRO_5032987182" evidence="5">
    <location>
        <begin position="37"/>
        <end position="664"/>
    </location>
</feature>
<dbReference type="GO" id="GO:0008933">
    <property type="term" value="F:peptidoglycan lytic transglycosylase activity"/>
    <property type="evidence" value="ECO:0007669"/>
    <property type="project" value="InterPro"/>
</dbReference>
<organism evidence="7 8">
    <name type="scientific">Komagataeibacter xylinus</name>
    <name type="common">Gluconacetobacter xylinus</name>
    <dbReference type="NCBI Taxonomy" id="28448"/>
    <lineage>
        <taxon>Bacteria</taxon>
        <taxon>Pseudomonadati</taxon>
        <taxon>Pseudomonadota</taxon>
        <taxon>Alphaproteobacteria</taxon>
        <taxon>Acetobacterales</taxon>
        <taxon>Acetobacteraceae</taxon>
        <taxon>Komagataeibacter</taxon>
    </lineage>
</organism>
<dbReference type="InterPro" id="IPR023346">
    <property type="entry name" value="Lysozyme-like_dom_sf"/>
</dbReference>
<dbReference type="PANTHER" id="PTHR37423">
    <property type="entry name" value="SOLUBLE LYTIC MUREIN TRANSGLYCOSYLASE-RELATED"/>
    <property type="match status" value="1"/>
</dbReference>
<evidence type="ECO:0000259" key="6">
    <source>
        <dbReference type="Pfam" id="PF01464"/>
    </source>
</evidence>
<dbReference type="GO" id="GO:0004553">
    <property type="term" value="F:hydrolase activity, hydrolyzing O-glycosyl compounds"/>
    <property type="evidence" value="ECO:0007669"/>
    <property type="project" value="InterPro"/>
</dbReference>
<dbReference type="PANTHER" id="PTHR37423:SF2">
    <property type="entry name" value="MEMBRANE-BOUND LYTIC MUREIN TRANSGLYCOSYLASE C"/>
    <property type="match status" value="1"/>
</dbReference>
<dbReference type="Gene3D" id="1.10.530.10">
    <property type="match status" value="1"/>
</dbReference>
<evidence type="ECO:0000313" key="8">
    <source>
        <dbReference type="Proteomes" id="UP000464674"/>
    </source>
</evidence>
<dbReference type="GO" id="GO:0000270">
    <property type="term" value="P:peptidoglycan metabolic process"/>
    <property type="evidence" value="ECO:0007669"/>
    <property type="project" value="InterPro"/>
</dbReference>
<dbReference type="CDD" id="cd13401">
    <property type="entry name" value="Slt70-like"/>
    <property type="match status" value="1"/>
</dbReference>
<dbReference type="EMBL" id="CP041348">
    <property type="protein sequence ID" value="QHC36115.1"/>
    <property type="molecule type" value="Genomic_DNA"/>
</dbReference>
<proteinExistence type="inferred from homology"/>
<sequence>MPRLTPLLLRPGCLRQWGRAACLATVMAGLATPAPAATAPAESDWPTPRQAATGNADDDPIAAKLLVYLRLLSGNGGTAEEYATFLNENPAWPQRGLLLAHYQQALAGEADDAVAGALCPRLPLTDVYALLRCAHASPAPAKLAAWARDAWINRADSPTDAQALLAGFGPQFTPQDHWQRFDRQERAGKMDAATRQVALLEATQQPVARARLAFRRNDPQAEETLSTLPPEQQADGALVLDQLRWLHHAQRLDEALALWRARGVDTEKQQTPAIATVFWRERDGLARDLLLAHRVDDALFLASDTADIGSANHYDALFLAGWIRLEYLHDAEHAQADFAPLAQAVPVITRSRGLFWVGRALWARGRHGPARAQWTQAASLANTFYGQMAIEWLAGNRANQLITPEQAGRQIRARLLRESEPTPGVADSVRFDTTDLARAAEILVAWNDRHHARDFVLALDAQGTSPTTHVLAARMATRLGMPDAAVMVARLAGKDGLTLVHEGWPRACAPPTSTLPPDVELAITRQESGFDAGVVSPAHAVGLMQLLVPTAREVARKAGLNVNVSAASLTNPDLNMQLGAAYLADIARRVGGAVPYVAAAYNAGPHRTDGWLLTLGNPARDTPVPDAMLDWIESIPFGETRNYVERVEENMAIYQATDPALGAG</sequence>
<dbReference type="SUPFAM" id="SSF48435">
    <property type="entry name" value="Bacterial muramidases"/>
    <property type="match status" value="1"/>
</dbReference>
<dbReference type="InterPro" id="IPR000189">
    <property type="entry name" value="Transglyc_AS"/>
</dbReference>
<dbReference type="GO" id="GO:0042597">
    <property type="term" value="C:periplasmic space"/>
    <property type="evidence" value="ECO:0007669"/>
    <property type="project" value="InterPro"/>
</dbReference>
<dbReference type="Pfam" id="PF01464">
    <property type="entry name" value="SLT"/>
    <property type="match status" value="1"/>
</dbReference>
<protein>
    <submittedName>
        <fullName evidence="7">Lytic transglycosylase domain-containing protein</fullName>
    </submittedName>
</protein>
<evidence type="ECO:0000256" key="1">
    <source>
        <dbReference type="ARBA" id="ARBA00007734"/>
    </source>
</evidence>
<reference evidence="7 8" key="1">
    <citation type="journal article" date="2020" name="Carbohydr. Polym.">
        <title>Characterization and optimization of production of bacterial cellulose from strain CGMCC 17276 based on whole-genome analysis.</title>
        <authorList>
            <person name="Lu T."/>
            <person name="Gao H."/>
            <person name="Liao B."/>
            <person name="Wu J."/>
            <person name="Zhang W."/>
            <person name="Huang J."/>
            <person name="Liu M."/>
            <person name="Huang J."/>
            <person name="Chang Z."/>
            <person name="Jin M."/>
            <person name="Yi Z."/>
            <person name="Jiang D."/>
        </authorList>
    </citation>
    <scope>NUCLEOTIDE SEQUENCE [LARGE SCALE GENOMIC DNA]</scope>
    <source>
        <strain evidence="7 8">CGMCC 17276</strain>
    </source>
</reference>
<dbReference type="RefSeq" id="WP_159262515.1">
    <property type="nucleotide sequence ID" value="NZ_CP041348.1"/>
</dbReference>
<evidence type="ECO:0000256" key="2">
    <source>
        <dbReference type="ARBA" id="ARBA00009387"/>
    </source>
</evidence>
<evidence type="ECO:0000256" key="3">
    <source>
        <dbReference type="ARBA" id="ARBA00022729"/>
    </source>
</evidence>
<dbReference type="Gene3D" id="1.25.20.10">
    <property type="entry name" value="Bacterial muramidases"/>
    <property type="match status" value="1"/>
</dbReference>
<gene>
    <name evidence="7" type="ORF">FMA36_11955</name>
</gene>
<dbReference type="SUPFAM" id="SSF53955">
    <property type="entry name" value="Lysozyme-like"/>
    <property type="match status" value="1"/>
</dbReference>
<evidence type="ECO:0000256" key="4">
    <source>
        <dbReference type="SAM" id="MobiDB-lite"/>
    </source>
</evidence>
<evidence type="ECO:0000313" key="7">
    <source>
        <dbReference type="EMBL" id="QHC36115.1"/>
    </source>
</evidence>
<feature type="signal peptide" evidence="5">
    <location>
        <begin position="1"/>
        <end position="36"/>
    </location>
</feature>
<comment type="similarity">
    <text evidence="1">Belongs to the transglycosylase Slt family.</text>
</comment>
<dbReference type="InterPro" id="IPR008939">
    <property type="entry name" value="Lytic_TGlycosylase_superhlx_U"/>
</dbReference>
<dbReference type="InterPro" id="IPR008258">
    <property type="entry name" value="Transglycosylase_SLT_dom_1"/>
</dbReference>
<keyword evidence="3 5" id="KW-0732">Signal</keyword>
<accession>A0A857FPL0</accession>
<evidence type="ECO:0000256" key="5">
    <source>
        <dbReference type="SAM" id="SignalP"/>
    </source>
</evidence>
<dbReference type="AlphaFoldDB" id="A0A857FPL0"/>
<dbReference type="PROSITE" id="PS00922">
    <property type="entry name" value="TRANSGLYCOSYLASE"/>
    <property type="match status" value="1"/>
</dbReference>
<dbReference type="Proteomes" id="UP000464674">
    <property type="component" value="Chromosome"/>
</dbReference>
<feature type="region of interest" description="Disordered" evidence="4">
    <location>
        <begin position="37"/>
        <end position="56"/>
    </location>
</feature>
<dbReference type="OrthoDB" id="9815002at2"/>
<comment type="similarity">
    <text evidence="2">Belongs to the virb1 family.</text>
</comment>
<name>A0A857FPL0_KOMXY</name>
<dbReference type="GO" id="GO:0016020">
    <property type="term" value="C:membrane"/>
    <property type="evidence" value="ECO:0007669"/>
    <property type="project" value="InterPro"/>
</dbReference>
<feature type="domain" description="Transglycosylase SLT" evidence="6">
    <location>
        <begin position="514"/>
        <end position="612"/>
    </location>
</feature>